<reference evidence="1 2" key="1">
    <citation type="submission" date="2006-02" db="EMBL/GenBank/DDBJ databases">
        <authorList>
            <person name="Pinhassi J."/>
            <person name="Pedros-Alio C."/>
            <person name="Ferriera S."/>
            <person name="Johnson J."/>
            <person name="Kravitz S."/>
            <person name="Halpern A."/>
            <person name="Remington K."/>
            <person name="Beeson K."/>
            <person name="Tran B."/>
            <person name="Rogers Y.-H."/>
            <person name="Friedman R."/>
            <person name="Venter J.C."/>
        </authorList>
    </citation>
    <scope>NUCLEOTIDE SEQUENCE [LARGE SCALE GENOMIC DNA]</scope>
    <source>
        <strain evidence="1 2">MED92</strain>
    </source>
</reference>
<dbReference type="AlphaFoldDB" id="A0A7U8GR17"/>
<comment type="caution">
    <text evidence="1">The sequence shown here is derived from an EMBL/GenBank/DDBJ whole genome shotgun (WGS) entry which is preliminary data.</text>
</comment>
<evidence type="ECO:0000313" key="2">
    <source>
        <dbReference type="Proteomes" id="UP000002171"/>
    </source>
</evidence>
<gene>
    <name evidence="1" type="ORF">MED92_12431</name>
</gene>
<evidence type="ECO:0000313" key="1">
    <source>
        <dbReference type="EMBL" id="EAR59737.1"/>
    </source>
</evidence>
<organism evidence="1 2">
    <name type="scientific">Neptuniibacter caesariensis</name>
    <dbReference type="NCBI Taxonomy" id="207954"/>
    <lineage>
        <taxon>Bacteria</taxon>
        <taxon>Pseudomonadati</taxon>
        <taxon>Pseudomonadota</taxon>
        <taxon>Gammaproteobacteria</taxon>
        <taxon>Oceanospirillales</taxon>
        <taxon>Oceanospirillaceae</taxon>
        <taxon>Neptuniibacter</taxon>
    </lineage>
</organism>
<name>A0A7U8GR17_NEPCE</name>
<accession>A0A7U8GR17</accession>
<dbReference type="EMBL" id="AAOW01000034">
    <property type="protein sequence ID" value="EAR59737.1"/>
    <property type="molecule type" value="Genomic_DNA"/>
</dbReference>
<proteinExistence type="predicted"/>
<dbReference type="Proteomes" id="UP000002171">
    <property type="component" value="Unassembled WGS sequence"/>
</dbReference>
<sequence length="121" mass="13970">MASKHLTEKLKSKLEKEDIKVKENNVRFTVTHLNHKGKVLGREWYKGFIAVSNKRLILASEGVKFLNIKKSDERFTAVRFEEGNVACLEARLAKEPETERSLVFHIYTSKVDKLLKNIEAL</sequence>
<dbReference type="RefSeq" id="WP_007020152.1">
    <property type="nucleotide sequence ID" value="NZ_CH724125.1"/>
</dbReference>
<keyword evidence="2" id="KW-1185">Reference proteome</keyword>
<protein>
    <submittedName>
        <fullName evidence="1">Uncharacterized protein</fullName>
    </submittedName>
</protein>
<dbReference type="OrthoDB" id="6118746at2"/>